<dbReference type="RefSeq" id="XP_030834795.1">
    <property type="nucleotide sequence ID" value="XM_030978935.1"/>
</dbReference>
<reference evidence="2" key="1">
    <citation type="submission" date="2015-02" db="EMBL/GenBank/DDBJ databases">
        <title>Genome sequencing for Strongylocentrotus purpuratus.</title>
        <authorList>
            <person name="Murali S."/>
            <person name="Liu Y."/>
            <person name="Vee V."/>
            <person name="English A."/>
            <person name="Wang M."/>
            <person name="Skinner E."/>
            <person name="Han Y."/>
            <person name="Muzny D.M."/>
            <person name="Worley K.C."/>
            <person name="Gibbs R.A."/>
        </authorList>
    </citation>
    <scope>NUCLEOTIDE SEQUENCE</scope>
</reference>
<dbReference type="GeneID" id="100889749"/>
<dbReference type="InParanoid" id="A0A7M7ND19"/>
<accession>A0A7M7ND19</accession>
<dbReference type="AlphaFoldDB" id="A0A7M7ND19"/>
<name>A0A7M7ND19_STRPU</name>
<sequence>MVSEERLDHIIRSISEERDLHRFLLELIPDRNVTLSRSAGKRGNIATIKAKKDLERWHGGMKTANQNYLLSLALERATCKQLARTFFQVPEDLLKAISPQDVELFVYNLTGRHCTRLAKAECIADKNGIKAVIDDNNEDLFDTRRMISARLAGDECSNYEKRCRLDDAIIEIGRHDMTDFFKTTSYRVETGNEVVGPHPDAKAFNSSSVFDDDLAVLLKHLPSDALHLFFEKLGITVDEESDDLEKRLRDWRDKQMSDTKACVLQDLVSIYQDVLNDIIKVTDGELKNLVENIPSELVQDLTSRLGIDTTNERNKSLLQYLKGWRDNHEIGTCREALRKALHESGLSGCIVGRLPPHHVYQAEMVRLAYNILYKDVEPLATLLGMDTSRRKEVQKADKGTVGLLIDLLNQYKDDEVYRRHDFCVALGNLGYRDAAQLTFFVFPNLL</sequence>
<evidence type="ECO:0008006" key="3">
    <source>
        <dbReference type="Google" id="ProtNLM"/>
    </source>
</evidence>
<evidence type="ECO:0000313" key="2">
    <source>
        <dbReference type="Proteomes" id="UP000007110"/>
    </source>
</evidence>
<dbReference type="EnsemblMetazoa" id="XM_030978935">
    <property type="protein sequence ID" value="XP_030834795"/>
    <property type="gene ID" value="LOC100889749"/>
</dbReference>
<protein>
    <recommendedName>
        <fullName evidence="3">Death domain-containing protein</fullName>
    </recommendedName>
</protein>
<dbReference type="KEGG" id="spu:100889749"/>
<organism evidence="1 2">
    <name type="scientific">Strongylocentrotus purpuratus</name>
    <name type="common">Purple sea urchin</name>
    <dbReference type="NCBI Taxonomy" id="7668"/>
    <lineage>
        <taxon>Eukaryota</taxon>
        <taxon>Metazoa</taxon>
        <taxon>Echinodermata</taxon>
        <taxon>Eleutherozoa</taxon>
        <taxon>Echinozoa</taxon>
        <taxon>Echinoidea</taxon>
        <taxon>Euechinoidea</taxon>
        <taxon>Echinacea</taxon>
        <taxon>Camarodonta</taxon>
        <taxon>Echinidea</taxon>
        <taxon>Strongylocentrotidae</taxon>
        <taxon>Strongylocentrotus</taxon>
    </lineage>
</organism>
<reference evidence="1" key="2">
    <citation type="submission" date="2021-01" db="UniProtKB">
        <authorList>
            <consortium name="EnsemblMetazoa"/>
        </authorList>
    </citation>
    <scope>IDENTIFICATION</scope>
</reference>
<dbReference type="Proteomes" id="UP000007110">
    <property type="component" value="Unassembled WGS sequence"/>
</dbReference>
<proteinExistence type="predicted"/>
<keyword evidence="2" id="KW-1185">Reference proteome</keyword>
<evidence type="ECO:0000313" key="1">
    <source>
        <dbReference type="EnsemblMetazoa" id="XP_030834795"/>
    </source>
</evidence>